<proteinExistence type="predicted"/>
<dbReference type="EMBL" id="CP001681">
    <property type="protein sequence ID" value="ACU05078.1"/>
    <property type="molecule type" value="Genomic_DNA"/>
</dbReference>
<dbReference type="AlphaFoldDB" id="C6Y1T6"/>
<keyword evidence="2" id="KW-1185">Reference proteome</keyword>
<protein>
    <submittedName>
        <fullName evidence="1">Uncharacterized protein</fullName>
    </submittedName>
</protein>
<accession>C6Y1T6</accession>
<gene>
    <name evidence="1" type="ordered locus">Phep_2880</name>
</gene>
<dbReference type="HOGENOM" id="CLU_1223620_0_0_10"/>
<evidence type="ECO:0000313" key="2">
    <source>
        <dbReference type="Proteomes" id="UP000000852"/>
    </source>
</evidence>
<dbReference type="STRING" id="485917.Phep_2880"/>
<dbReference type="RefSeq" id="WP_015808688.1">
    <property type="nucleotide sequence ID" value="NC_013061.1"/>
</dbReference>
<dbReference type="Proteomes" id="UP000000852">
    <property type="component" value="Chromosome"/>
</dbReference>
<name>C6Y1T6_PEDHD</name>
<dbReference type="eggNOG" id="ENOG5033NT1">
    <property type="taxonomic scope" value="Bacteria"/>
</dbReference>
<sequence length="222" mass="26210">MFRLFKKKVKESETFQNDRPEYEFTWQEISEHNPFNKRILDIRSFTQHILAFTKDKYVAELFNKQRHSIGKELTNTKIPGSKTISVNLIYPHNGLKIEGSAYKAKCMEDKWDIYGWDNIIYFTRSWTGEVVYKAFISVSDNNFEINKIEYIPDEYNENDQSLVVSNVHFLIKTLAFNAIYPHKVPMVLINDKDIALYSFSQFGHNCWYATYDDIVDVIVKNS</sequence>
<dbReference type="KEGG" id="phe:Phep_2880"/>
<organism evidence="1 2">
    <name type="scientific">Pedobacter heparinus (strain ATCC 13125 / DSM 2366 / CIP 104194 / JCM 7457 / NBRC 12017 / NCIMB 9290 / NRRL B-14731 / HIM 762-3)</name>
    <dbReference type="NCBI Taxonomy" id="485917"/>
    <lineage>
        <taxon>Bacteria</taxon>
        <taxon>Pseudomonadati</taxon>
        <taxon>Bacteroidota</taxon>
        <taxon>Sphingobacteriia</taxon>
        <taxon>Sphingobacteriales</taxon>
        <taxon>Sphingobacteriaceae</taxon>
        <taxon>Pedobacter</taxon>
    </lineage>
</organism>
<reference evidence="1 2" key="1">
    <citation type="journal article" date="2009" name="Stand. Genomic Sci.">
        <title>Complete genome sequence of Pedobacter heparinus type strain (HIM 762-3).</title>
        <authorList>
            <person name="Han C."/>
            <person name="Spring S."/>
            <person name="Lapidus A."/>
            <person name="Del Rio T.G."/>
            <person name="Tice H."/>
            <person name="Copeland A."/>
            <person name="Cheng J.F."/>
            <person name="Lucas S."/>
            <person name="Chen F."/>
            <person name="Nolan M."/>
            <person name="Bruce D."/>
            <person name="Goodwin L."/>
            <person name="Pitluck S."/>
            <person name="Ivanova N."/>
            <person name="Mavromatis K."/>
            <person name="Mikhailova N."/>
            <person name="Pati A."/>
            <person name="Chen A."/>
            <person name="Palaniappan K."/>
            <person name="Land M."/>
            <person name="Hauser L."/>
            <person name="Chang Y.J."/>
            <person name="Jeffries C.C."/>
            <person name="Saunders E."/>
            <person name="Chertkov O."/>
            <person name="Brettin T."/>
            <person name="Goker M."/>
            <person name="Rohde M."/>
            <person name="Bristow J."/>
            <person name="Eisen J.A."/>
            <person name="Markowitz V."/>
            <person name="Hugenholtz P."/>
            <person name="Kyrpides N.C."/>
            <person name="Klenk H.P."/>
            <person name="Detter J.C."/>
        </authorList>
    </citation>
    <scope>NUCLEOTIDE SEQUENCE [LARGE SCALE GENOMIC DNA]</scope>
    <source>
        <strain evidence="2">ATCC 13125 / DSM 2366 / CIP 104194 / JCM 7457 / NBRC 12017 / NCIMB 9290 / NRRL B-14731 / HIM 762-3</strain>
    </source>
</reference>
<dbReference type="OrthoDB" id="754271at2"/>
<evidence type="ECO:0000313" key="1">
    <source>
        <dbReference type="EMBL" id="ACU05078.1"/>
    </source>
</evidence>